<evidence type="ECO:0000313" key="1">
    <source>
        <dbReference type="EMBL" id="KAH7913855.1"/>
    </source>
</evidence>
<gene>
    <name evidence="1" type="ORF">BJ138DRAFT_539372</name>
</gene>
<keyword evidence="2" id="KW-1185">Reference proteome</keyword>
<evidence type="ECO:0000313" key="2">
    <source>
        <dbReference type="Proteomes" id="UP000790377"/>
    </source>
</evidence>
<accession>A0ACB8AKQ7</accession>
<proteinExistence type="predicted"/>
<protein>
    <submittedName>
        <fullName evidence="1">Uncharacterized protein</fullName>
    </submittedName>
</protein>
<reference evidence="1" key="1">
    <citation type="journal article" date="2021" name="New Phytol.">
        <title>Evolutionary innovations through gain and loss of genes in the ectomycorrhizal Boletales.</title>
        <authorList>
            <person name="Wu G."/>
            <person name="Miyauchi S."/>
            <person name="Morin E."/>
            <person name="Kuo A."/>
            <person name="Drula E."/>
            <person name="Varga T."/>
            <person name="Kohler A."/>
            <person name="Feng B."/>
            <person name="Cao Y."/>
            <person name="Lipzen A."/>
            <person name="Daum C."/>
            <person name="Hundley H."/>
            <person name="Pangilinan J."/>
            <person name="Johnson J."/>
            <person name="Barry K."/>
            <person name="LaButti K."/>
            <person name="Ng V."/>
            <person name="Ahrendt S."/>
            <person name="Min B."/>
            <person name="Choi I.G."/>
            <person name="Park H."/>
            <person name="Plett J.M."/>
            <person name="Magnuson J."/>
            <person name="Spatafora J.W."/>
            <person name="Nagy L.G."/>
            <person name="Henrissat B."/>
            <person name="Grigoriev I.V."/>
            <person name="Yang Z.L."/>
            <person name="Xu J."/>
            <person name="Martin F.M."/>
        </authorList>
    </citation>
    <scope>NUCLEOTIDE SEQUENCE</scope>
    <source>
        <strain evidence="1">ATCC 28755</strain>
    </source>
</reference>
<comment type="caution">
    <text evidence="1">The sequence shown here is derived from an EMBL/GenBank/DDBJ whole genome shotgun (WGS) entry which is preliminary data.</text>
</comment>
<organism evidence="1 2">
    <name type="scientific">Hygrophoropsis aurantiaca</name>
    <dbReference type="NCBI Taxonomy" id="72124"/>
    <lineage>
        <taxon>Eukaryota</taxon>
        <taxon>Fungi</taxon>
        <taxon>Dikarya</taxon>
        <taxon>Basidiomycota</taxon>
        <taxon>Agaricomycotina</taxon>
        <taxon>Agaricomycetes</taxon>
        <taxon>Agaricomycetidae</taxon>
        <taxon>Boletales</taxon>
        <taxon>Coniophorineae</taxon>
        <taxon>Hygrophoropsidaceae</taxon>
        <taxon>Hygrophoropsis</taxon>
    </lineage>
</organism>
<dbReference type="Proteomes" id="UP000790377">
    <property type="component" value="Unassembled WGS sequence"/>
</dbReference>
<sequence>MVKKRKDPPKAGTLLDFFSNSTPAKKGKLSTPTQMTTTRRKENLKLKVGVASSIPSTREVIVIDSESDDDVIVCDTTKTKGKAPDSANRPVKGKTVANTARVKSYEERVSFGEPTALLLPTANPASIEFSLRQSPCRAESNGSTMFGAAGSLLSSAGPTIVSNAPLAQTKDAVTDSFQHAADESNTIHIMDVDGEQSLPPDSLNISCTQDEVEEWGVDDEEQAALQAFDEDIDMEIIDEQLATPCGIESTTCPICRRDLSNMISLVCPILNTN</sequence>
<dbReference type="EMBL" id="MU267623">
    <property type="protein sequence ID" value="KAH7913855.1"/>
    <property type="molecule type" value="Genomic_DNA"/>
</dbReference>
<name>A0ACB8AKQ7_9AGAM</name>